<dbReference type="PANTHER" id="PTHR43498:SF1">
    <property type="entry name" value="COB--COM HETERODISULFIDE REDUCTASE IRON-SULFUR SUBUNIT A"/>
    <property type="match status" value="1"/>
</dbReference>
<dbReference type="KEGG" id="fwa:DCMF_24660"/>
<dbReference type="InterPro" id="IPR009051">
    <property type="entry name" value="Helical_ferredxn"/>
</dbReference>
<keyword evidence="6" id="KW-0274">FAD</keyword>
<dbReference type="InterPro" id="IPR023753">
    <property type="entry name" value="FAD/NAD-binding_dom"/>
</dbReference>
<dbReference type="PROSITE" id="PS00198">
    <property type="entry name" value="4FE4S_FER_1"/>
    <property type="match status" value="2"/>
</dbReference>
<feature type="domain" description="4Fe-4S ferredoxin-type" evidence="10">
    <location>
        <begin position="1429"/>
        <end position="1458"/>
    </location>
</feature>
<dbReference type="InterPro" id="IPR017896">
    <property type="entry name" value="4Fe4S_Fe-S-bd"/>
</dbReference>
<evidence type="ECO:0000313" key="11">
    <source>
        <dbReference type="EMBL" id="ATW27519.1"/>
    </source>
</evidence>
<evidence type="ECO:0000313" key="12">
    <source>
        <dbReference type="Proteomes" id="UP000323521"/>
    </source>
</evidence>
<dbReference type="PANTHER" id="PTHR43498">
    <property type="entry name" value="FERREDOXIN:COB-COM HETERODISULFIDE REDUCTASE SUBUNIT A"/>
    <property type="match status" value="1"/>
</dbReference>
<sequence>MKLLNDKGHLTGSVLVAGGGIAGIEASLNLAEMGYQVYLAEKSSAIGGTMPALDKTFPTNDCSMCILSPKLVECGRHLNIEILTNTEISRITGNPGNFTVTVRQKPRYIDPNRCTGCGECAAVCPVETENEFEKGLAKKKAIHKKYAQAFPHAYAIEKDGPPPCKATCPAGVNAQGYVALTALGKFKEAAKIIYDDLLLPSSLGRICPHPCENDCTRAQAEGAVSLAALKRFLADSQPRERIPLPEMKKEKTAVIGSGPAGLSAAFELVKNGYPVTIFEALPVAGGMLAVGIPDYRLPPVILDQEIRYLRDLGVEIKTNSPLGSSFTLEDLKNQGYQAVFLATGAHVNKKLHIPGEEGENVYAGIEFLRKVNLGEKPPLGENVAVIGGGDVAMDAARSALRLGAREVTVYYRRSRAEMPARAEEIEAARAEGIQFKYLVAPTAFIREHHKLKGMNCVEMTLGAQDATGRRQPAPVKDSAHFIPVDTVINAIGQTPDLTFLPRLLKRTGQGTLWADEKTLATSLPGVFAGGEVRTGPGIAIQAVAEGKKAAASIRDFFQGKKSARDDEGREKTVKTVPLPEKITVINRVARKELDPQERVRDFREYVLGLSAEEAQKEAQRCLGCGPCSECMQCVEICQAGCINHLDGVREIDLQVGAIILSPGFREFPAFKLKNLGYRRCENVITSMQYERLLSASGPFGGHLVRPSDHQEPQKIAWIQCAGSRTLKDDQPYCSSVCCMVAIKEALISKEHCDYPLETAIFYMDMRTQGKDFEKYYWRGQDQGIRFVRSRIFTVEEDPASKNVLIRYAAENGTIHEEEFDLVVLSVGLCPSEDSEKLAQTAGFSLNEHGFAQTSGYHPIASTREGVLVAGAFSGPKDIPDTVVQACAAAEEAAAILAPAKNTRVREKTYPPEKNVSGAKPRIGVFVCHCGINISKVVDVKKVVETARALPHVVYAEDNLYTCAQDTQMKMKDLIEEHRLNRVVVASCSPRTHEQLFRETLKEAGLNPYLFEMANIRDQCSWVHLHEPEKATEKAMGLVKMAVAKARLLEPIKTRALPVEQKALIIGGGVAGMTAALAIAGQNYPVFLVEQNPVLGGIARHLAFNHAGEPVKEFLADLEKQVAAHPLITRYLSTTIQEIKGYVGNFQTTLVRENRTHTIHHGVVIVATGARESRPGEYFYGQDHRVKTHLALGNLLLEEPEKIKEMDAIVLITCVGSRNTTHLYCSKVCCTQTVQLAKRIKEIHAQTPVYVLYRDMRTYGFQEQAYLQARQKGVIFIRYDLNHPPQMREEKDHLVITCTDHVLGEEMEIPASLVSLAPAIEPVDNSYLSKALKVPLNEEGFFLEAHMKLRPVDFSTDGIFLCGLAHGPKPLTESMTQAKAAAARACTVLNKKFLEGEGLSALVNSALCTGCATCASICPAQAVEVDEKEKTARVNAALCKGCGACAASCRSGAIDIQGFRNRQILAMIRQV</sequence>
<dbReference type="RefSeq" id="WP_148136887.1">
    <property type="nucleotide sequence ID" value="NZ_CP017634.1"/>
</dbReference>
<dbReference type="InterPro" id="IPR017900">
    <property type="entry name" value="4Fe4S_Fe_S_CS"/>
</dbReference>
<evidence type="ECO:0000256" key="8">
    <source>
        <dbReference type="ARBA" id="ARBA00023004"/>
    </source>
</evidence>
<dbReference type="Pfam" id="PF07992">
    <property type="entry name" value="Pyr_redox_2"/>
    <property type="match status" value="2"/>
</dbReference>
<evidence type="ECO:0000256" key="5">
    <source>
        <dbReference type="ARBA" id="ARBA00022723"/>
    </source>
</evidence>
<keyword evidence="4" id="KW-0285">Flavoprotein</keyword>
<dbReference type="Gene3D" id="3.50.50.60">
    <property type="entry name" value="FAD/NAD(P)-binding domain"/>
    <property type="match status" value="3"/>
</dbReference>
<dbReference type="Gene3D" id="3.30.70.20">
    <property type="match status" value="2"/>
</dbReference>
<keyword evidence="5" id="KW-0479">Metal-binding</keyword>
<gene>
    <name evidence="11" type="ORF">DCMF_24660</name>
</gene>
<evidence type="ECO:0000256" key="1">
    <source>
        <dbReference type="ARBA" id="ARBA00001974"/>
    </source>
</evidence>
<dbReference type="InterPro" id="IPR028261">
    <property type="entry name" value="DPD_II"/>
</dbReference>
<dbReference type="Pfam" id="PF13187">
    <property type="entry name" value="Fer4_9"/>
    <property type="match status" value="1"/>
</dbReference>
<feature type="domain" description="4Fe-4S ferredoxin-type" evidence="10">
    <location>
        <begin position="1398"/>
        <end position="1427"/>
    </location>
</feature>
<keyword evidence="12" id="KW-1185">Reference proteome</keyword>
<dbReference type="PROSITE" id="PS51379">
    <property type="entry name" value="4FE4S_FER_2"/>
    <property type="match status" value="3"/>
</dbReference>
<dbReference type="PRINTS" id="PR00419">
    <property type="entry name" value="ADXRDTASE"/>
</dbReference>
<name>A0A3G1KYT8_FORW1</name>
<dbReference type="Pfam" id="PF14691">
    <property type="entry name" value="Fer4_20"/>
    <property type="match status" value="1"/>
</dbReference>
<dbReference type="Proteomes" id="UP000323521">
    <property type="component" value="Chromosome"/>
</dbReference>
<dbReference type="GO" id="GO:0016491">
    <property type="term" value="F:oxidoreductase activity"/>
    <property type="evidence" value="ECO:0007669"/>
    <property type="project" value="UniProtKB-KW"/>
</dbReference>
<proteinExistence type="inferred from homology"/>
<dbReference type="EMBL" id="CP017634">
    <property type="protein sequence ID" value="ATW27519.1"/>
    <property type="molecule type" value="Genomic_DNA"/>
</dbReference>
<dbReference type="GO" id="GO:0046872">
    <property type="term" value="F:metal ion binding"/>
    <property type="evidence" value="ECO:0007669"/>
    <property type="project" value="UniProtKB-KW"/>
</dbReference>
<dbReference type="InterPro" id="IPR036188">
    <property type="entry name" value="FAD/NAD-bd_sf"/>
</dbReference>
<dbReference type="SUPFAM" id="SSF46548">
    <property type="entry name" value="alpha-helical ferredoxin"/>
    <property type="match status" value="2"/>
</dbReference>
<accession>A0A3G1KYT8</accession>
<dbReference type="InterPro" id="IPR039650">
    <property type="entry name" value="HdrA-like"/>
</dbReference>
<keyword evidence="9" id="KW-0411">Iron-sulfur</keyword>
<protein>
    <submittedName>
        <fullName evidence="11">4Fe-4S ferredoxin</fullName>
    </submittedName>
</protein>
<dbReference type="SUPFAM" id="SSF51905">
    <property type="entry name" value="FAD/NAD(P)-binding domain"/>
    <property type="match status" value="3"/>
</dbReference>
<evidence type="ECO:0000256" key="6">
    <source>
        <dbReference type="ARBA" id="ARBA00022827"/>
    </source>
</evidence>
<keyword evidence="8" id="KW-0408">Iron</keyword>
<reference evidence="11 12" key="1">
    <citation type="submission" date="2016-10" db="EMBL/GenBank/DDBJ databases">
        <title>Complete Genome Sequence of Peptococcaceae strain DCMF.</title>
        <authorList>
            <person name="Edwards R.J."/>
            <person name="Holland S.I."/>
            <person name="Deshpande N.P."/>
            <person name="Wong Y.K."/>
            <person name="Ertan H."/>
            <person name="Manefield M."/>
            <person name="Russell T.L."/>
            <person name="Lee M.J."/>
        </authorList>
    </citation>
    <scope>NUCLEOTIDE SEQUENCE [LARGE SCALE GENOMIC DNA]</scope>
    <source>
        <strain evidence="11 12">DCMF</strain>
    </source>
</reference>
<dbReference type="SUPFAM" id="SSF54862">
    <property type="entry name" value="4Fe-4S ferredoxins"/>
    <property type="match status" value="1"/>
</dbReference>
<keyword evidence="3" id="KW-0004">4Fe-4S</keyword>
<evidence type="ECO:0000259" key="10">
    <source>
        <dbReference type="PROSITE" id="PS51379"/>
    </source>
</evidence>
<dbReference type="OrthoDB" id="135003at2"/>
<evidence type="ECO:0000256" key="7">
    <source>
        <dbReference type="ARBA" id="ARBA00023002"/>
    </source>
</evidence>
<comment type="cofactor">
    <cofactor evidence="1">
        <name>FAD</name>
        <dbReference type="ChEBI" id="CHEBI:57692"/>
    </cofactor>
</comment>
<comment type="similarity">
    <text evidence="2">Belongs to the HdrA family.</text>
</comment>
<dbReference type="Pfam" id="PF01134">
    <property type="entry name" value="GIDA"/>
    <property type="match status" value="1"/>
</dbReference>
<evidence type="ECO:0000256" key="3">
    <source>
        <dbReference type="ARBA" id="ARBA00022485"/>
    </source>
</evidence>
<dbReference type="InterPro" id="IPR040131">
    <property type="entry name" value="MnmG_N"/>
</dbReference>
<evidence type="ECO:0000256" key="4">
    <source>
        <dbReference type="ARBA" id="ARBA00022630"/>
    </source>
</evidence>
<feature type="domain" description="4Fe-4S ferredoxin-type" evidence="10">
    <location>
        <begin position="105"/>
        <end position="135"/>
    </location>
</feature>
<evidence type="ECO:0000256" key="2">
    <source>
        <dbReference type="ARBA" id="ARBA00006561"/>
    </source>
</evidence>
<evidence type="ECO:0000256" key="9">
    <source>
        <dbReference type="ARBA" id="ARBA00023014"/>
    </source>
</evidence>
<keyword evidence="7" id="KW-0560">Oxidoreductase</keyword>
<dbReference type="SUPFAM" id="SSF51971">
    <property type="entry name" value="Nucleotide-binding domain"/>
    <property type="match status" value="1"/>
</dbReference>
<dbReference type="GO" id="GO:0051539">
    <property type="term" value="F:4 iron, 4 sulfur cluster binding"/>
    <property type="evidence" value="ECO:0007669"/>
    <property type="project" value="UniProtKB-KW"/>
</dbReference>
<dbReference type="Pfam" id="PF00037">
    <property type="entry name" value="Fer4"/>
    <property type="match status" value="1"/>
</dbReference>
<dbReference type="Gene3D" id="1.10.1060.10">
    <property type="entry name" value="Alpha-helical ferredoxin"/>
    <property type="match status" value="1"/>
</dbReference>
<dbReference type="Gene3D" id="3.40.50.720">
    <property type="entry name" value="NAD(P)-binding Rossmann-like Domain"/>
    <property type="match status" value="1"/>
</dbReference>
<organism evidence="11 12">
    <name type="scientific">Formimonas warabiya</name>
    <dbReference type="NCBI Taxonomy" id="1761012"/>
    <lineage>
        <taxon>Bacteria</taxon>
        <taxon>Bacillati</taxon>
        <taxon>Bacillota</taxon>
        <taxon>Clostridia</taxon>
        <taxon>Eubacteriales</taxon>
        <taxon>Peptococcaceae</taxon>
        <taxon>Candidatus Formimonas</taxon>
    </lineage>
</organism>